<evidence type="ECO:0000256" key="6">
    <source>
        <dbReference type="ARBA" id="ARBA00022729"/>
    </source>
</evidence>
<evidence type="ECO:0000256" key="3">
    <source>
        <dbReference type="ARBA" id="ARBA00012689"/>
    </source>
</evidence>
<dbReference type="PANTHER" id="PTHR10680">
    <property type="entry name" value="PEPTIDYL-GLYCINE ALPHA-AMIDATING MONOOXYGENASE"/>
    <property type="match status" value="1"/>
</dbReference>
<feature type="signal peptide" evidence="15">
    <location>
        <begin position="1"/>
        <end position="20"/>
    </location>
</feature>
<evidence type="ECO:0000256" key="14">
    <source>
        <dbReference type="PIRSR" id="PIRSR600720-3"/>
    </source>
</evidence>
<feature type="binding site" evidence="13">
    <location>
        <position position="68"/>
    </location>
    <ligand>
        <name>Cu(2+)</name>
        <dbReference type="ChEBI" id="CHEBI:29036"/>
        <label>1</label>
        <note>catalytic</note>
    </ligand>
</feature>
<dbReference type="AlphaFoldDB" id="A0AAW2I934"/>
<comment type="cofactor">
    <cofactor evidence="13">
        <name>Cu(2+)</name>
        <dbReference type="ChEBI" id="CHEBI:29036"/>
    </cofactor>
    <text evidence="13">Binds 2 Cu(2+) ions per subunit.</text>
</comment>
<keyword evidence="6 15" id="KW-0732">Signal</keyword>
<dbReference type="InterPro" id="IPR000323">
    <property type="entry name" value="Cu2_ascorb_mOase_N"/>
</dbReference>
<comment type="caution">
    <text evidence="18">The sequence shown here is derived from an EMBL/GenBank/DDBJ whole genome shotgun (WGS) entry which is preliminary data.</text>
</comment>
<comment type="catalytic activity">
    <reaction evidence="12">
        <text>a [peptide]-C-terminal glycine + 2 L-ascorbate + O2 = a [peptide]-C-terminal (2S)-2-hydroxyglycine + 2 monodehydro-L-ascorbate radical + H2O</text>
        <dbReference type="Rhea" id="RHEA:21452"/>
        <dbReference type="Rhea" id="RHEA-COMP:13486"/>
        <dbReference type="Rhea" id="RHEA-COMP:15321"/>
        <dbReference type="ChEBI" id="CHEBI:15377"/>
        <dbReference type="ChEBI" id="CHEBI:15379"/>
        <dbReference type="ChEBI" id="CHEBI:38290"/>
        <dbReference type="ChEBI" id="CHEBI:59513"/>
        <dbReference type="ChEBI" id="CHEBI:137000"/>
        <dbReference type="ChEBI" id="CHEBI:142768"/>
        <dbReference type="EC" id="1.14.17.3"/>
    </reaction>
</comment>
<protein>
    <recommendedName>
        <fullName evidence="3">peptidylglycine monooxygenase</fullName>
        <ecNumber evidence="3">1.14.17.3</ecNumber>
    </recommendedName>
</protein>
<keyword evidence="8 13" id="KW-0186">Copper</keyword>
<evidence type="ECO:0000256" key="5">
    <source>
        <dbReference type="ARBA" id="ARBA00022723"/>
    </source>
</evidence>
<feature type="binding site" evidence="13">
    <location>
        <position position="291"/>
    </location>
    <ligand>
        <name>Cu(2+)</name>
        <dbReference type="ChEBI" id="CHEBI:29036"/>
        <label>1</label>
        <note>catalytic</note>
    </ligand>
</feature>
<dbReference type="FunFam" id="2.60.120.310:FF:000005">
    <property type="entry name" value="Peptidylglycine alpha-hydroxylating monooxygenase"/>
    <property type="match status" value="1"/>
</dbReference>
<evidence type="ECO:0000313" key="18">
    <source>
        <dbReference type="EMBL" id="KAL0278431.1"/>
    </source>
</evidence>
<feature type="chain" id="PRO_5043688376" description="peptidylglycine monooxygenase" evidence="15">
    <location>
        <begin position="21"/>
        <end position="341"/>
    </location>
</feature>
<feature type="disulfide bond" evidence="14">
    <location>
        <begin position="199"/>
        <end position="311"/>
    </location>
</feature>
<dbReference type="PANTHER" id="PTHR10680:SF14">
    <property type="entry name" value="PEPTIDYL-GLYCINE ALPHA-AMIDATING MONOOXYGENASE"/>
    <property type="match status" value="1"/>
</dbReference>
<dbReference type="Pfam" id="PF01082">
    <property type="entry name" value="Cu2_monooxygen"/>
    <property type="match status" value="1"/>
</dbReference>
<organism evidence="18">
    <name type="scientific">Menopon gallinae</name>
    <name type="common">poultry shaft louse</name>
    <dbReference type="NCBI Taxonomy" id="328185"/>
    <lineage>
        <taxon>Eukaryota</taxon>
        <taxon>Metazoa</taxon>
        <taxon>Ecdysozoa</taxon>
        <taxon>Arthropoda</taxon>
        <taxon>Hexapoda</taxon>
        <taxon>Insecta</taxon>
        <taxon>Pterygota</taxon>
        <taxon>Neoptera</taxon>
        <taxon>Paraneoptera</taxon>
        <taxon>Psocodea</taxon>
        <taxon>Troctomorpha</taxon>
        <taxon>Phthiraptera</taxon>
        <taxon>Amblycera</taxon>
        <taxon>Menoponidae</taxon>
        <taxon>Menopon</taxon>
    </lineage>
</organism>
<dbReference type="GO" id="GO:0006518">
    <property type="term" value="P:peptide metabolic process"/>
    <property type="evidence" value="ECO:0007669"/>
    <property type="project" value="InterPro"/>
</dbReference>
<dbReference type="GO" id="GO:0016020">
    <property type="term" value="C:membrane"/>
    <property type="evidence" value="ECO:0007669"/>
    <property type="project" value="InterPro"/>
</dbReference>
<evidence type="ECO:0000256" key="7">
    <source>
        <dbReference type="ARBA" id="ARBA00023002"/>
    </source>
</evidence>
<gene>
    <name evidence="18" type="ORF">PYX00_000255</name>
</gene>
<dbReference type="InterPro" id="IPR024548">
    <property type="entry name" value="Cu2_monoox_C"/>
</dbReference>
<keyword evidence="11" id="KW-0325">Glycoprotein</keyword>
<keyword evidence="5 13" id="KW-0479">Metal-binding</keyword>
<evidence type="ECO:0000256" key="10">
    <source>
        <dbReference type="ARBA" id="ARBA00023157"/>
    </source>
</evidence>
<evidence type="ECO:0000256" key="8">
    <source>
        <dbReference type="ARBA" id="ARBA00023008"/>
    </source>
</evidence>
<dbReference type="InterPro" id="IPR000720">
    <property type="entry name" value="PHM/PAL"/>
</dbReference>
<evidence type="ECO:0000256" key="13">
    <source>
        <dbReference type="PIRSR" id="PIRSR600720-2"/>
    </source>
</evidence>
<feature type="domain" description="Copper type II ascorbate-dependent monooxygenase C-terminal" evidence="17">
    <location>
        <begin position="175"/>
        <end position="321"/>
    </location>
</feature>
<dbReference type="GO" id="GO:0005576">
    <property type="term" value="C:extracellular region"/>
    <property type="evidence" value="ECO:0007669"/>
    <property type="project" value="UniProtKB-SubCell"/>
</dbReference>
<dbReference type="InterPro" id="IPR014784">
    <property type="entry name" value="Cu2_ascorb_mOase-like_C"/>
</dbReference>
<feature type="binding site" evidence="13">
    <location>
        <position position="215"/>
    </location>
    <ligand>
        <name>Cu(2+)</name>
        <dbReference type="ChEBI" id="CHEBI:29036"/>
        <label>1</label>
        <note>catalytic</note>
    </ligand>
</feature>
<keyword evidence="7" id="KW-0560">Oxidoreductase</keyword>
<dbReference type="Pfam" id="PF03712">
    <property type="entry name" value="Cu2_monoox_C"/>
    <property type="match status" value="1"/>
</dbReference>
<evidence type="ECO:0000256" key="9">
    <source>
        <dbReference type="ARBA" id="ARBA00023033"/>
    </source>
</evidence>
<dbReference type="InterPro" id="IPR008977">
    <property type="entry name" value="PHM/PNGase_F_dom_sf"/>
</dbReference>
<evidence type="ECO:0000256" key="4">
    <source>
        <dbReference type="ARBA" id="ARBA00022525"/>
    </source>
</evidence>
<evidence type="ECO:0000256" key="11">
    <source>
        <dbReference type="ARBA" id="ARBA00023180"/>
    </source>
</evidence>
<proteinExistence type="inferred from homology"/>
<dbReference type="PRINTS" id="PR00790">
    <property type="entry name" value="PAMONOXGNASE"/>
</dbReference>
<evidence type="ECO:0000256" key="12">
    <source>
        <dbReference type="ARBA" id="ARBA00048431"/>
    </source>
</evidence>
<evidence type="ECO:0000256" key="15">
    <source>
        <dbReference type="SAM" id="SignalP"/>
    </source>
</evidence>
<sequence>MWRHLFAIFTLFIPLYDCYKENIFPLLMPNVKPSRPELYLCTPIRVNSEQSYFITSFEPNATMETAHHMIIYGCRTPGSRKAVWNCGEMAGSKDTDEALETASPCGEDTQVIFAWAMDAPKYELPEGVGFKVGKDSPIQYLVLQVHYANVDRFQDGTTDSSGIFLHYTSRPQPKLAGVLLLVTAGAIPPKSTEYMETSCMMEENKVIYPVAYRTHTHKLGTVVSGYKVLKGLDGNDRWIELGKRSPQTPQMFYPVENTDPIRRGDYLAARCTMKNHLNKWVLVGATRDDEMCNFYLLYYVEGTTPLERKYCFTQGPPSFYWGKSDGLNNIPNVEASQLLTP</sequence>
<name>A0AAW2I934_9NEOP</name>
<comment type="similarity">
    <text evidence="2">Belongs to the copper type II ascorbate-dependent monooxygenase family.</text>
</comment>
<feature type="disulfide bond" evidence="14">
    <location>
        <begin position="41"/>
        <end position="86"/>
    </location>
</feature>
<dbReference type="GO" id="GO:0004504">
    <property type="term" value="F:peptidylglycine monooxygenase activity"/>
    <property type="evidence" value="ECO:0007669"/>
    <property type="project" value="UniProtKB-EC"/>
</dbReference>
<feature type="disulfide bond" evidence="14">
    <location>
        <begin position="74"/>
        <end position="105"/>
    </location>
</feature>
<feature type="binding site" evidence="13">
    <location>
        <position position="146"/>
    </location>
    <ligand>
        <name>Cu(2+)</name>
        <dbReference type="ChEBI" id="CHEBI:29036"/>
        <label>1</label>
        <note>catalytic</note>
    </ligand>
</feature>
<reference evidence="18" key="1">
    <citation type="journal article" date="2024" name="Gigascience">
        <title>Chromosome-level genome of the poultry shaft louse Menopon gallinae provides insight into the host-switching and adaptive evolution of parasitic lice.</title>
        <authorList>
            <person name="Xu Y."/>
            <person name="Ma L."/>
            <person name="Liu S."/>
            <person name="Liang Y."/>
            <person name="Liu Q."/>
            <person name="He Z."/>
            <person name="Tian L."/>
            <person name="Duan Y."/>
            <person name="Cai W."/>
            <person name="Li H."/>
            <person name="Song F."/>
        </authorList>
    </citation>
    <scope>NUCLEOTIDE SEQUENCE</scope>
    <source>
        <strain evidence="18">Cailab_2023a</strain>
    </source>
</reference>
<keyword evidence="9" id="KW-0503">Monooxygenase</keyword>
<accession>A0AAW2I934</accession>
<dbReference type="EMBL" id="JARGDH010000001">
    <property type="protein sequence ID" value="KAL0278431.1"/>
    <property type="molecule type" value="Genomic_DNA"/>
</dbReference>
<feature type="binding site" evidence="13">
    <location>
        <position position="217"/>
    </location>
    <ligand>
        <name>Cu(2+)</name>
        <dbReference type="ChEBI" id="CHEBI:29036"/>
        <label>1</label>
        <note>catalytic</note>
    </ligand>
</feature>
<feature type="domain" description="Copper type II ascorbate-dependent monooxygenase N-terminal" evidence="16">
    <location>
        <begin position="25"/>
        <end position="153"/>
    </location>
</feature>
<dbReference type="SUPFAM" id="SSF49742">
    <property type="entry name" value="PHM/PNGase F"/>
    <property type="match status" value="2"/>
</dbReference>
<keyword evidence="4" id="KW-0964">Secreted</keyword>
<dbReference type="InterPro" id="IPR036939">
    <property type="entry name" value="Cu2_ascorb_mOase_N_sf"/>
</dbReference>
<evidence type="ECO:0000256" key="2">
    <source>
        <dbReference type="ARBA" id="ARBA00010676"/>
    </source>
</evidence>
<comment type="subcellular location">
    <subcellularLocation>
        <location evidence="1">Secreted</location>
    </subcellularLocation>
</comment>
<feature type="binding site" evidence="13">
    <location>
        <position position="67"/>
    </location>
    <ligand>
        <name>Cu(2+)</name>
        <dbReference type="ChEBI" id="CHEBI:29036"/>
        <label>1</label>
        <note>catalytic</note>
    </ligand>
</feature>
<dbReference type="EC" id="1.14.17.3" evidence="3"/>
<evidence type="ECO:0000259" key="16">
    <source>
        <dbReference type="Pfam" id="PF01082"/>
    </source>
</evidence>
<dbReference type="Gene3D" id="2.60.120.230">
    <property type="match status" value="1"/>
</dbReference>
<evidence type="ECO:0000259" key="17">
    <source>
        <dbReference type="Pfam" id="PF03712"/>
    </source>
</evidence>
<feature type="disulfide bond" evidence="14">
    <location>
        <begin position="271"/>
        <end position="292"/>
    </location>
</feature>
<evidence type="ECO:0000256" key="1">
    <source>
        <dbReference type="ARBA" id="ARBA00004613"/>
    </source>
</evidence>
<dbReference type="GO" id="GO:0005507">
    <property type="term" value="F:copper ion binding"/>
    <property type="evidence" value="ECO:0007669"/>
    <property type="project" value="InterPro"/>
</dbReference>
<keyword evidence="10 14" id="KW-1015">Disulfide bond</keyword>
<dbReference type="Gene3D" id="2.60.120.310">
    <property type="entry name" value="Copper type II, ascorbate-dependent monooxygenase, N-terminal domain"/>
    <property type="match status" value="1"/>
</dbReference>